<dbReference type="EMBL" id="JACHDS010000001">
    <property type="protein sequence ID" value="MBB6171275.1"/>
    <property type="molecule type" value="Genomic_DNA"/>
</dbReference>
<dbReference type="AlphaFoldDB" id="A0A7X0D4M9"/>
<dbReference type="Proteomes" id="UP000546642">
    <property type="component" value="Unassembled WGS sequence"/>
</dbReference>
<comment type="caution">
    <text evidence="2">The sequence shown here is derived from an EMBL/GenBank/DDBJ whole genome shotgun (WGS) entry which is preliminary data.</text>
</comment>
<accession>A0A7X0D4M9</accession>
<name>A0A7X0D4M9_9ACTN</name>
<proteinExistence type="predicted"/>
<gene>
    <name evidence="2" type="ORF">HNR23_001335</name>
</gene>
<keyword evidence="2" id="KW-0406">Ion transport</keyword>
<reference evidence="2 3" key="1">
    <citation type="submission" date="2020-08" db="EMBL/GenBank/DDBJ databases">
        <title>Sequencing the genomes of 1000 actinobacteria strains.</title>
        <authorList>
            <person name="Klenk H.-P."/>
        </authorList>
    </citation>
    <scope>NUCLEOTIDE SEQUENCE [LARGE SCALE GENOMIC DNA]</scope>
    <source>
        <strain evidence="2 3">DSM 46659</strain>
    </source>
</reference>
<keyword evidence="2" id="KW-0813">Transport</keyword>
<keyword evidence="2" id="KW-0407">Ion channel</keyword>
<protein>
    <submittedName>
        <fullName evidence="2">Voltage-gated potassium channel Kch</fullName>
    </submittedName>
</protein>
<keyword evidence="1" id="KW-0732">Signal</keyword>
<keyword evidence="3" id="KW-1185">Reference proteome</keyword>
<evidence type="ECO:0000256" key="1">
    <source>
        <dbReference type="SAM" id="SignalP"/>
    </source>
</evidence>
<dbReference type="RefSeq" id="WP_184074565.1">
    <property type="nucleotide sequence ID" value="NZ_JACHDS010000001.1"/>
</dbReference>
<sequence length="185" mass="18920">MARPPIRRIVPVILTTTALTLTGITAANAQATEEAESTRADLTCVIAAEGPLTPPLQPIGSPIKTRSSFNAKDELAVCEGTIGGQKIDTTTLATAGLNLRSDEPVNCGSFIDDPGLTGSGTISITATTVDGQKKTHTTRVDFSVIGPVAELSGGLVGVGTFQPTEGDCVVTPLSRALTEFAASTP</sequence>
<evidence type="ECO:0000313" key="3">
    <source>
        <dbReference type="Proteomes" id="UP000546642"/>
    </source>
</evidence>
<evidence type="ECO:0000313" key="2">
    <source>
        <dbReference type="EMBL" id="MBB6171275.1"/>
    </source>
</evidence>
<dbReference type="GO" id="GO:0034220">
    <property type="term" value="P:monoatomic ion transmembrane transport"/>
    <property type="evidence" value="ECO:0007669"/>
    <property type="project" value="UniProtKB-KW"/>
</dbReference>
<organism evidence="2 3">
    <name type="scientific">Nocardiopsis mwathae</name>
    <dbReference type="NCBI Taxonomy" id="1472723"/>
    <lineage>
        <taxon>Bacteria</taxon>
        <taxon>Bacillati</taxon>
        <taxon>Actinomycetota</taxon>
        <taxon>Actinomycetes</taxon>
        <taxon>Streptosporangiales</taxon>
        <taxon>Nocardiopsidaceae</taxon>
        <taxon>Nocardiopsis</taxon>
    </lineage>
</organism>
<feature type="chain" id="PRO_5030742475" evidence="1">
    <location>
        <begin position="30"/>
        <end position="185"/>
    </location>
</feature>
<feature type="signal peptide" evidence="1">
    <location>
        <begin position="1"/>
        <end position="29"/>
    </location>
</feature>